<protein>
    <recommendedName>
        <fullName evidence="1">PPC domain-containing protein</fullName>
    </recommendedName>
</protein>
<dbReference type="Pfam" id="PF03479">
    <property type="entry name" value="PCC"/>
    <property type="match status" value="1"/>
</dbReference>
<dbReference type="STRING" id="96561.Dole_2664"/>
<proteinExistence type="predicted"/>
<dbReference type="EMBL" id="CP000859">
    <property type="protein sequence ID" value="ABW68467.1"/>
    <property type="molecule type" value="Genomic_DNA"/>
</dbReference>
<dbReference type="PANTHER" id="PTHR34988">
    <property type="entry name" value="PROTEIN, PUTATIVE-RELATED"/>
    <property type="match status" value="1"/>
</dbReference>
<dbReference type="KEGG" id="dol:Dole_2664"/>
<dbReference type="CDD" id="cd11378">
    <property type="entry name" value="DUF296"/>
    <property type="match status" value="1"/>
</dbReference>
<feature type="domain" description="PPC" evidence="1">
    <location>
        <begin position="9"/>
        <end position="146"/>
    </location>
</feature>
<dbReference type="RefSeq" id="WP_012176078.1">
    <property type="nucleotide sequence ID" value="NC_009943.1"/>
</dbReference>
<sequence>MSGIAGREFVAGRRFLGRLAHGTDILGAIEEFCVRHEIRSGVFSLIGAVSSATIGAYDQKQQVYVTVKEDRELEILSCTGNISLKEGRPFVHAHIVLADIHGETIGGHLFSDTLVFAGEIEIVELVGTPPERAYDEVTGLMLWQMTTDTS</sequence>
<dbReference type="PIRSF" id="PIRSF016702">
    <property type="entry name" value="DNA_bp_PD1"/>
    <property type="match status" value="1"/>
</dbReference>
<dbReference type="HOGENOM" id="CLU_114051_2_3_7"/>
<dbReference type="Gene3D" id="3.30.1330.80">
    <property type="entry name" value="Hypothetical protein, similar to alpha- acetolactate decarboxylase, domain 2"/>
    <property type="match status" value="1"/>
</dbReference>
<dbReference type="PROSITE" id="PS51742">
    <property type="entry name" value="PPC"/>
    <property type="match status" value="1"/>
</dbReference>
<dbReference type="AlphaFoldDB" id="A8ZX88"/>
<organism evidence="2 3">
    <name type="scientific">Desulfosudis oleivorans (strain DSM 6200 / JCM 39069 / Hxd3)</name>
    <name type="common">Desulfococcus oleovorans</name>
    <dbReference type="NCBI Taxonomy" id="96561"/>
    <lineage>
        <taxon>Bacteria</taxon>
        <taxon>Pseudomonadati</taxon>
        <taxon>Thermodesulfobacteriota</taxon>
        <taxon>Desulfobacteria</taxon>
        <taxon>Desulfobacterales</taxon>
        <taxon>Desulfosudaceae</taxon>
        <taxon>Desulfosudis</taxon>
    </lineage>
</organism>
<dbReference type="InterPro" id="IPR025707">
    <property type="entry name" value="DNA_bp_PD1"/>
</dbReference>
<evidence type="ECO:0000313" key="2">
    <source>
        <dbReference type="EMBL" id="ABW68467.1"/>
    </source>
</evidence>
<dbReference type="Proteomes" id="UP000008561">
    <property type="component" value="Chromosome"/>
</dbReference>
<dbReference type="PANTHER" id="PTHR34988:SF1">
    <property type="entry name" value="DNA-BINDING PROTEIN"/>
    <property type="match status" value="1"/>
</dbReference>
<keyword evidence="3" id="KW-1185">Reference proteome</keyword>
<dbReference type="OrthoDB" id="552202at2"/>
<dbReference type="eggNOG" id="COG1661">
    <property type="taxonomic scope" value="Bacteria"/>
</dbReference>
<reference evidence="2 3" key="1">
    <citation type="submission" date="2007-10" db="EMBL/GenBank/DDBJ databases">
        <title>Complete sequence of Desulfococcus oleovorans Hxd3.</title>
        <authorList>
            <consortium name="US DOE Joint Genome Institute"/>
            <person name="Copeland A."/>
            <person name="Lucas S."/>
            <person name="Lapidus A."/>
            <person name="Barry K."/>
            <person name="Glavina del Rio T."/>
            <person name="Dalin E."/>
            <person name="Tice H."/>
            <person name="Pitluck S."/>
            <person name="Kiss H."/>
            <person name="Brettin T."/>
            <person name="Bruce D."/>
            <person name="Detter J.C."/>
            <person name="Han C."/>
            <person name="Schmutz J."/>
            <person name="Larimer F."/>
            <person name="Land M."/>
            <person name="Hauser L."/>
            <person name="Kyrpides N."/>
            <person name="Kim E."/>
            <person name="Wawrik B."/>
            <person name="Richardson P."/>
        </authorList>
    </citation>
    <scope>NUCLEOTIDE SEQUENCE [LARGE SCALE GENOMIC DNA]</scope>
    <source>
        <strain evidence="3">DSM 6200 / JCM 39069 / Hxd3</strain>
    </source>
</reference>
<name>A8ZX88_DESOH</name>
<gene>
    <name evidence="2" type="ordered locus">Dole_2664</name>
</gene>
<dbReference type="InterPro" id="IPR005175">
    <property type="entry name" value="PPC_dom"/>
</dbReference>
<evidence type="ECO:0000313" key="3">
    <source>
        <dbReference type="Proteomes" id="UP000008561"/>
    </source>
</evidence>
<dbReference type="SUPFAM" id="SSF117856">
    <property type="entry name" value="AF0104/ALDC/Ptd012-like"/>
    <property type="match status" value="1"/>
</dbReference>
<accession>A8ZX88</accession>
<evidence type="ECO:0000259" key="1">
    <source>
        <dbReference type="PROSITE" id="PS51742"/>
    </source>
</evidence>